<feature type="transmembrane region" description="Helical" evidence="1">
    <location>
        <begin position="111"/>
        <end position="130"/>
    </location>
</feature>
<dbReference type="AlphaFoldDB" id="A0A6C0C0K1"/>
<sequence>MSDSQPTKGCPPDKNEYDAWSGGSYAQKMLWRGFIPIAGPFMQQTVDKPPTCEDLNSDLQAQMSQNIATFEMQASQKLEDTWDVMRLMLGKLTYMSAIVSALRTTPLEFKLLYLFAGATSLGLLSLAIMLSI</sequence>
<reference evidence="2" key="1">
    <citation type="journal article" date="2020" name="Nature">
        <title>Giant virus diversity and host interactions through global metagenomics.</title>
        <authorList>
            <person name="Schulz F."/>
            <person name="Roux S."/>
            <person name="Paez-Espino D."/>
            <person name="Jungbluth S."/>
            <person name="Walsh D.A."/>
            <person name="Denef V.J."/>
            <person name="McMahon K.D."/>
            <person name="Konstantinidis K.T."/>
            <person name="Eloe-Fadrosh E.A."/>
            <person name="Kyrpides N.C."/>
            <person name="Woyke T."/>
        </authorList>
    </citation>
    <scope>NUCLEOTIDE SEQUENCE</scope>
    <source>
        <strain evidence="2">GVMAG-M-3300020182-33</strain>
    </source>
</reference>
<accession>A0A6C0C0K1</accession>
<evidence type="ECO:0000256" key="1">
    <source>
        <dbReference type="SAM" id="Phobius"/>
    </source>
</evidence>
<name>A0A6C0C0K1_9ZZZZ</name>
<evidence type="ECO:0000313" key="2">
    <source>
        <dbReference type="EMBL" id="QHS97631.1"/>
    </source>
</evidence>
<proteinExistence type="predicted"/>
<dbReference type="EMBL" id="MN739301">
    <property type="protein sequence ID" value="QHS97631.1"/>
    <property type="molecule type" value="Genomic_DNA"/>
</dbReference>
<keyword evidence="1" id="KW-0472">Membrane</keyword>
<keyword evidence="1" id="KW-0812">Transmembrane</keyword>
<protein>
    <submittedName>
        <fullName evidence="2">Uncharacterized protein</fullName>
    </submittedName>
</protein>
<organism evidence="2">
    <name type="scientific">viral metagenome</name>
    <dbReference type="NCBI Taxonomy" id="1070528"/>
    <lineage>
        <taxon>unclassified sequences</taxon>
        <taxon>metagenomes</taxon>
        <taxon>organismal metagenomes</taxon>
    </lineage>
</organism>
<keyword evidence="1" id="KW-1133">Transmembrane helix</keyword>